<organism evidence="3 4">
    <name type="scientific">Crassostrea virginica</name>
    <name type="common">Eastern oyster</name>
    <dbReference type="NCBI Taxonomy" id="6565"/>
    <lineage>
        <taxon>Eukaryota</taxon>
        <taxon>Metazoa</taxon>
        <taxon>Spiralia</taxon>
        <taxon>Lophotrochozoa</taxon>
        <taxon>Mollusca</taxon>
        <taxon>Bivalvia</taxon>
        <taxon>Autobranchia</taxon>
        <taxon>Pteriomorphia</taxon>
        <taxon>Ostreida</taxon>
        <taxon>Ostreoidea</taxon>
        <taxon>Ostreidae</taxon>
        <taxon>Crassostrea</taxon>
    </lineage>
</organism>
<dbReference type="AlphaFoldDB" id="A0A8B8AG48"/>
<keyword evidence="2" id="KW-1133">Transmembrane helix</keyword>
<keyword evidence="2" id="KW-0472">Membrane</keyword>
<reference evidence="4" key="1">
    <citation type="submission" date="2025-08" db="UniProtKB">
        <authorList>
            <consortium name="RefSeq"/>
        </authorList>
    </citation>
    <scope>IDENTIFICATION</scope>
    <source>
        <tissue evidence="4">Whole sample</tissue>
    </source>
</reference>
<feature type="transmembrane region" description="Helical" evidence="2">
    <location>
        <begin position="141"/>
        <end position="166"/>
    </location>
</feature>
<dbReference type="GeneID" id="111101829"/>
<evidence type="ECO:0000256" key="1">
    <source>
        <dbReference type="SAM" id="MobiDB-lite"/>
    </source>
</evidence>
<dbReference type="KEGG" id="cvn:111101829"/>
<keyword evidence="3" id="KW-1185">Reference proteome</keyword>
<name>A0A8B8AG48_CRAVI</name>
<evidence type="ECO:0000313" key="3">
    <source>
        <dbReference type="Proteomes" id="UP000694844"/>
    </source>
</evidence>
<feature type="compositionally biased region" description="Polar residues" evidence="1">
    <location>
        <begin position="223"/>
        <end position="235"/>
    </location>
</feature>
<dbReference type="RefSeq" id="XP_022290155.1">
    <property type="nucleotide sequence ID" value="XM_022434447.1"/>
</dbReference>
<sequence length="263" mass="30429">MISCRMEQTTRITSRVLVCPKTQEEVKHASNRLGCGNDQYGNNQYMCLPNVEKTSLVEFCHDGIMGIQEEGKCLEVNASDGTITAQSCKDFLSGCPQQPFFNNDFYKYPACLDINPRDNCYTFHPSCSHEDKNWDDESDNLLTVLVPAVSVALVLVLVLGGFFFVWRKRLRKRSSYCSPEEPSHLSPENTRLLKETKTNNLRSTDPQYKNVRHVKLRRKRWTSDPQTKNLDQGISEQRRWHSDPQKVKPRTTRLYEIVFGWTK</sequence>
<feature type="compositionally biased region" description="Basic and acidic residues" evidence="1">
    <location>
        <begin position="236"/>
        <end position="245"/>
    </location>
</feature>
<accession>A0A8B8AG48</accession>
<protein>
    <submittedName>
        <fullName evidence="4">Uncharacterized protein LOC111101829</fullName>
    </submittedName>
</protein>
<proteinExistence type="predicted"/>
<dbReference type="Proteomes" id="UP000694844">
    <property type="component" value="Chromosome 6"/>
</dbReference>
<keyword evidence="2" id="KW-0812">Transmembrane</keyword>
<gene>
    <name evidence="4" type="primary">LOC111101829</name>
</gene>
<evidence type="ECO:0000313" key="4">
    <source>
        <dbReference type="RefSeq" id="XP_022290155.1"/>
    </source>
</evidence>
<evidence type="ECO:0000256" key="2">
    <source>
        <dbReference type="SAM" id="Phobius"/>
    </source>
</evidence>
<feature type="region of interest" description="Disordered" evidence="1">
    <location>
        <begin position="220"/>
        <end position="245"/>
    </location>
</feature>